<sequence>MGCAQSTAKEATATEHVSKVDDTVTTFQSLDMPTVEEEEATVDEIKAAQGPKMEEIISRERQVGEDAHPEIEESTIYTVKQVGGPKRADFANSDKADSSLVENCMKKMIEDEEKLR</sequence>
<gene>
    <name evidence="1" type="ORF">PsorP6_010354</name>
</gene>
<keyword evidence="2" id="KW-1185">Reference proteome</keyword>
<reference evidence="1 2" key="1">
    <citation type="journal article" date="2022" name="bioRxiv">
        <title>The genome of the oomycete Peronosclerospora sorghi, a cosmopolitan pathogen of maize and sorghum, is inflated with dispersed pseudogenes.</title>
        <authorList>
            <person name="Fletcher K."/>
            <person name="Martin F."/>
            <person name="Isakeit T."/>
            <person name="Cavanaugh K."/>
            <person name="Magill C."/>
            <person name="Michelmore R."/>
        </authorList>
    </citation>
    <scope>NUCLEOTIDE SEQUENCE [LARGE SCALE GENOMIC DNA]</scope>
    <source>
        <strain evidence="1">P6</strain>
    </source>
</reference>
<name>A0ACC0VZ76_9STRA</name>
<evidence type="ECO:0000313" key="2">
    <source>
        <dbReference type="Proteomes" id="UP001163321"/>
    </source>
</evidence>
<proteinExistence type="predicted"/>
<dbReference type="EMBL" id="CM047585">
    <property type="protein sequence ID" value="KAI9910776.1"/>
    <property type="molecule type" value="Genomic_DNA"/>
</dbReference>
<protein>
    <submittedName>
        <fullName evidence="1">Uncharacterized protein</fullName>
    </submittedName>
</protein>
<dbReference type="Proteomes" id="UP001163321">
    <property type="component" value="Chromosome 6"/>
</dbReference>
<comment type="caution">
    <text evidence="1">The sequence shown here is derived from an EMBL/GenBank/DDBJ whole genome shotgun (WGS) entry which is preliminary data.</text>
</comment>
<accession>A0ACC0VZ76</accession>
<organism evidence="1 2">
    <name type="scientific">Peronosclerospora sorghi</name>
    <dbReference type="NCBI Taxonomy" id="230839"/>
    <lineage>
        <taxon>Eukaryota</taxon>
        <taxon>Sar</taxon>
        <taxon>Stramenopiles</taxon>
        <taxon>Oomycota</taxon>
        <taxon>Peronosporomycetes</taxon>
        <taxon>Peronosporales</taxon>
        <taxon>Peronosporaceae</taxon>
        <taxon>Peronosclerospora</taxon>
    </lineage>
</organism>
<evidence type="ECO:0000313" key="1">
    <source>
        <dbReference type="EMBL" id="KAI9910776.1"/>
    </source>
</evidence>